<dbReference type="PANTHER" id="PTHR36180">
    <property type="entry name" value="DNA-BINDING PROTEIN-RELATED-RELATED"/>
    <property type="match status" value="1"/>
</dbReference>
<dbReference type="EMBL" id="JAGSND010000007">
    <property type="protein sequence ID" value="MBR0598579.1"/>
    <property type="molecule type" value="Genomic_DNA"/>
</dbReference>
<evidence type="ECO:0000313" key="2">
    <source>
        <dbReference type="EMBL" id="MBR0598579.1"/>
    </source>
</evidence>
<name>A0A8J7W1B3_9FIRM</name>
<dbReference type="GO" id="GO:0003677">
    <property type="term" value="F:DNA binding"/>
    <property type="evidence" value="ECO:0007669"/>
    <property type="project" value="InterPro"/>
</dbReference>
<organism evidence="2 3">
    <name type="scientific">Sinanaerobacter chloroacetimidivorans</name>
    <dbReference type="NCBI Taxonomy" id="2818044"/>
    <lineage>
        <taxon>Bacteria</taxon>
        <taxon>Bacillati</taxon>
        <taxon>Bacillota</taxon>
        <taxon>Clostridia</taxon>
        <taxon>Peptostreptococcales</taxon>
        <taxon>Anaerovoracaceae</taxon>
        <taxon>Sinanaerobacter</taxon>
    </lineage>
</organism>
<reference evidence="2" key="2">
    <citation type="submission" date="2021-04" db="EMBL/GenBank/DDBJ databases">
        <authorList>
            <person name="Liu J."/>
        </authorList>
    </citation>
    <scope>NUCLEOTIDE SEQUENCE</scope>
    <source>
        <strain evidence="2">BAD-6</strain>
    </source>
</reference>
<protein>
    <submittedName>
        <fullName evidence="2">Phage antirepressor KilAC domain-containing protein</fullName>
    </submittedName>
</protein>
<dbReference type="InterPro" id="IPR003497">
    <property type="entry name" value="BRO_N_domain"/>
</dbReference>
<dbReference type="AlphaFoldDB" id="A0A8J7W1B3"/>
<dbReference type="RefSeq" id="WP_227018699.1">
    <property type="nucleotide sequence ID" value="NZ_JAGSND010000007.1"/>
</dbReference>
<comment type="caution">
    <text evidence="2">The sequence shown here is derived from an EMBL/GenBank/DDBJ whole genome shotgun (WGS) entry which is preliminary data.</text>
</comment>
<sequence length="253" mass="29296">MELQIFKNQEFGKIRTMIDPNEKIMFCGNDAAKALGYSDATNALKQHCKKDGVAFYHLTDSLGRKQRTKFITEGNLYRLILRSKLPSAERFEKWVVEIVLPAIRKHGAYIALQTLNDILSNPDSAAKLFHQIRQVEDRLAEMQPKADYFNALVDTAVLTNIRQTAKELNLPEKLFTYLLVEMKFAYRTHKKLLIPYAFMVNSGYAELKEYTNGKHGGVYMLFTPKGRLYLMKRIRQRLAIKNGDEKPERSRNE</sequence>
<dbReference type="InterPro" id="IPR005039">
    <property type="entry name" value="Ant_C"/>
</dbReference>
<dbReference type="PROSITE" id="PS51750">
    <property type="entry name" value="BRO_N"/>
    <property type="match status" value="1"/>
</dbReference>
<dbReference type="Proteomes" id="UP000675664">
    <property type="component" value="Unassembled WGS sequence"/>
</dbReference>
<proteinExistence type="predicted"/>
<keyword evidence="3" id="KW-1185">Reference proteome</keyword>
<dbReference type="PANTHER" id="PTHR36180:SF2">
    <property type="entry name" value="BRO FAMILY PROTEIN"/>
    <property type="match status" value="1"/>
</dbReference>
<dbReference type="SMART" id="SM01040">
    <property type="entry name" value="Bro-N"/>
    <property type="match status" value="1"/>
</dbReference>
<evidence type="ECO:0000259" key="1">
    <source>
        <dbReference type="PROSITE" id="PS51750"/>
    </source>
</evidence>
<dbReference type="Pfam" id="PF02498">
    <property type="entry name" value="Bro-N"/>
    <property type="match status" value="1"/>
</dbReference>
<accession>A0A8J7W1B3</accession>
<evidence type="ECO:0000313" key="3">
    <source>
        <dbReference type="Proteomes" id="UP000675664"/>
    </source>
</evidence>
<gene>
    <name evidence="2" type="ORF">KCX82_11875</name>
</gene>
<dbReference type="Pfam" id="PF03374">
    <property type="entry name" value="ANT"/>
    <property type="match status" value="1"/>
</dbReference>
<feature type="domain" description="Bro-N" evidence="1">
    <location>
        <begin position="1"/>
        <end position="107"/>
    </location>
</feature>
<reference evidence="2" key="1">
    <citation type="submission" date="2021-04" db="EMBL/GenBank/DDBJ databases">
        <title>Sinoanaerobacter chloroacetimidivorans sp. nov., an obligate anaerobic bacterium isolated from anaerobic sludge.</title>
        <authorList>
            <person name="Bao Y."/>
        </authorList>
    </citation>
    <scope>NUCLEOTIDE SEQUENCE</scope>
    <source>
        <strain evidence="2">BAD-6</strain>
    </source>
</reference>